<dbReference type="NCBIfam" id="TIGR00621">
    <property type="entry name" value="ssb"/>
    <property type="match status" value="1"/>
</dbReference>
<dbReference type="Pfam" id="PF00436">
    <property type="entry name" value="SSB"/>
    <property type="match status" value="1"/>
</dbReference>
<accession>A0A4S5EQE5</accession>
<dbReference type="AlphaFoldDB" id="A0A4S5EQE5"/>
<organism evidence="5 6">
    <name type="scientific">Candidatus Frankia alpina</name>
    <dbReference type="NCBI Taxonomy" id="2699483"/>
    <lineage>
        <taxon>Bacteria</taxon>
        <taxon>Bacillati</taxon>
        <taxon>Actinomycetota</taxon>
        <taxon>Actinomycetes</taxon>
        <taxon>Frankiales</taxon>
        <taxon>Frankiaceae</taxon>
        <taxon>Frankia</taxon>
    </lineage>
</organism>
<proteinExistence type="inferred from homology"/>
<dbReference type="GO" id="GO:0009295">
    <property type="term" value="C:nucleoid"/>
    <property type="evidence" value="ECO:0007669"/>
    <property type="project" value="TreeGrafter"/>
</dbReference>
<name>A0A4S5EQE5_9ACTN</name>
<dbReference type="PANTHER" id="PTHR10302">
    <property type="entry name" value="SINGLE-STRANDED DNA-BINDING PROTEIN"/>
    <property type="match status" value="1"/>
</dbReference>
<reference evidence="5 6" key="1">
    <citation type="submission" date="2019-04" db="EMBL/GenBank/DDBJ databases">
        <title>Draft genome sequences for three unisolated Alnus-infective Frankia Sp+ strains, AgTrS, AiOr and AvVan, the first sequenced Frankia strains able to sporulate in-planta.</title>
        <authorList>
            <person name="Bethencourt L."/>
            <person name="Vautrin F."/>
            <person name="Taib N."/>
            <person name="Dubost A."/>
            <person name="Castro-Garcia L."/>
            <person name="Imbaud O."/>
            <person name="Abrouk D."/>
            <person name="Fournier P."/>
            <person name="Briolay J."/>
            <person name="Nguyen A."/>
            <person name="Normand P."/>
            <person name="Fernandez M.P."/>
            <person name="Brochier-Armanet C."/>
            <person name="Herrera-Belaroussi A."/>
        </authorList>
    </citation>
    <scope>NUCLEOTIDE SEQUENCE [LARGE SCALE GENOMIC DNA]</scope>
    <source>
        <strain evidence="5 6">AvVan</strain>
    </source>
</reference>
<dbReference type="InterPro" id="IPR012340">
    <property type="entry name" value="NA-bd_OB-fold"/>
</dbReference>
<evidence type="ECO:0000313" key="6">
    <source>
        <dbReference type="Proteomes" id="UP000305282"/>
    </source>
</evidence>
<keyword evidence="6" id="KW-1185">Reference proteome</keyword>
<dbReference type="EMBL" id="SSXH01000222">
    <property type="protein sequence ID" value="THJ74548.1"/>
    <property type="molecule type" value="Genomic_DNA"/>
</dbReference>
<feature type="region of interest" description="Disordered" evidence="4">
    <location>
        <begin position="114"/>
        <end position="145"/>
    </location>
</feature>
<evidence type="ECO:0000313" key="5">
    <source>
        <dbReference type="EMBL" id="THJ74548.1"/>
    </source>
</evidence>
<dbReference type="InterPro" id="IPR011344">
    <property type="entry name" value="ssDNA-bd"/>
</dbReference>
<evidence type="ECO:0000256" key="1">
    <source>
        <dbReference type="ARBA" id="ARBA00023125"/>
    </source>
</evidence>
<dbReference type="PROSITE" id="PS50935">
    <property type="entry name" value="SSB"/>
    <property type="match status" value="1"/>
</dbReference>
<evidence type="ECO:0000256" key="4">
    <source>
        <dbReference type="SAM" id="MobiDB-lite"/>
    </source>
</evidence>
<feature type="compositionally biased region" description="Low complexity" evidence="4">
    <location>
        <begin position="126"/>
        <end position="139"/>
    </location>
</feature>
<dbReference type="HAMAP" id="MF_00984">
    <property type="entry name" value="SSB"/>
    <property type="match status" value="1"/>
</dbReference>
<dbReference type="GO" id="GO:0006260">
    <property type="term" value="P:DNA replication"/>
    <property type="evidence" value="ECO:0007669"/>
    <property type="project" value="InterPro"/>
</dbReference>
<dbReference type="PANTHER" id="PTHR10302:SF27">
    <property type="entry name" value="SINGLE-STRANDED DNA-BINDING PROTEIN"/>
    <property type="match status" value="1"/>
</dbReference>
<evidence type="ECO:0000256" key="2">
    <source>
        <dbReference type="HAMAP-Rule" id="MF_00984"/>
    </source>
</evidence>
<dbReference type="OrthoDB" id="9809878at2"/>
<keyword evidence="1 2" id="KW-0238">DNA-binding</keyword>
<evidence type="ECO:0000256" key="3">
    <source>
        <dbReference type="RuleBase" id="RU000524"/>
    </source>
</evidence>
<dbReference type="SUPFAM" id="SSF50249">
    <property type="entry name" value="Nucleic acid-binding proteins"/>
    <property type="match status" value="1"/>
</dbReference>
<sequence length="145" mass="15811">MQEAVITIAGNLANEPEFRFTPNGAAVASFVVACTERRRDPNTGEWSDGATSYHRCTAWRQTAENATESLSKGDRVLVVGTLRQSSWQDKQSGETRYGWDVQVDEVAVSIKFHVARSQRPERSAATDDTGTTTPGRGTAVPAHQS</sequence>
<gene>
    <name evidence="5" type="primary">ssb</name>
    <name evidence="5" type="ORF">E7Y31_10850</name>
</gene>
<comment type="caution">
    <text evidence="5">The sequence shown here is derived from an EMBL/GenBank/DDBJ whole genome shotgun (WGS) entry which is preliminary data.</text>
</comment>
<dbReference type="CDD" id="cd04496">
    <property type="entry name" value="SSB_OBF"/>
    <property type="match status" value="1"/>
</dbReference>
<dbReference type="Gene3D" id="2.40.50.140">
    <property type="entry name" value="Nucleic acid-binding proteins"/>
    <property type="match status" value="1"/>
</dbReference>
<comment type="caution">
    <text evidence="2">Lacks conserved residue(s) required for the propagation of feature annotation.</text>
</comment>
<dbReference type="Proteomes" id="UP000305282">
    <property type="component" value="Unassembled WGS sequence"/>
</dbReference>
<dbReference type="InterPro" id="IPR000424">
    <property type="entry name" value="Primosome_PriB/ssb"/>
</dbReference>
<protein>
    <recommendedName>
        <fullName evidence="2 3">Single-stranded DNA-binding protein</fullName>
        <shortName evidence="2">SSB</shortName>
    </recommendedName>
</protein>
<dbReference type="GO" id="GO:0003697">
    <property type="term" value="F:single-stranded DNA binding"/>
    <property type="evidence" value="ECO:0007669"/>
    <property type="project" value="UniProtKB-UniRule"/>
</dbReference>
<dbReference type="RefSeq" id="WP_136448050.1">
    <property type="nucleotide sequence ID" value="NZ_CADCWT010000156.1"/>
</dbReference>
<comment type="subunit">
    <text evidence="2">Homotetramer.</text>
</comment>